<sequence length="70" mass="8157">DGSTRDFSLTIYTNYFIISDVVRLINVLIIRYSLNYNQFRIYITSSSMPLLISIVTPYIAKPYANIVQHH</sequence>
<organism evidence="2 3">
    <name type="scientific">Phyllosticta citribraziliensis</name>
    <dbReference type="NCBI Taxonomy" id="989973"/>
    <lineage>
        <taxon>Eukaryota</taxon>
        <taxon>Fungi</taxon>
        <taxon>Dikarya</taxon>
        <taxon>Ascomycota</taxon>
        <taxon>Pezizomycotina</taxon>
        <taxon>Dothideomycetes</taxon>
        <taxon>Dothideomycetes incertae sedis</taxon>
        <taxon>Botryosphaeriales</taxon>
        <taxon>Phyllostictaceae</taxon>
        <taxon>Phyllosticta</taxon>
    </lineage>
</organism>
<keyword evidence="1" id="KW-1133">Transmembrane helix</keyword>
<dbReference type="RefSeq" id="XP_066651659.1">
    <property type="nucleotide sequence ID" value="XM_066801314.1"/>
</dbReference>
<dbReference type="SUPFAM" id="SSF55608">
    <property type="entry name" value="Homing endonucleases"/>
    <property type="match status" value="1"/>
</dbReference>
<dbReference type="EMBL" id="JBBPEH010000011">
    <property type="protein sequence ID" value="KAK7531989.1"/>
    <property type="molecule type" value="Genomic_DNA"/>
</dbReference>
<name>A0ABR1L9S7_9PEZI</name>
<keyword evidence="3" id="KW-1185">Reference proteome</keyword>
<evidence type="ECO:0000313" key="3">
    <source>
        <dbReference type="Proteomes" id="UP001360953"/>
    </source>
</evidence>
<dbReference type="Proteomes" id="UP001360953">
    <property type="component" value="Unassembled WGS sequence"/>
</dbReference>
<accession>A0ABR1L9S7</accession>
<keyword evidence="1" id="KW-0472">Membrane</keyword>
<feature type="transmembrane region" description="Helical" evidence="1">
    <location>
        <begin position="12"/>
        <end position="34"/>
    </location>
</feature>
<proteinExistence type="predicted"/>
<gene>
    <name evidence="2" type="ORF">J3D65DRAFT_635385</name>
</gene>
<reference evidence="2 3" key="1">
    <citation type="submission" date="2024-04" db="EMBL/GenBank/DDBJ databases">
        <title>Phyllosticta paracitricarpa is synonymous to the EU quarantine fungus P. citricarpa based on phylogenomic analyses.</title>
        <authorList>
            <consortium name="Lawrence Berkeley National Laboratory"/>
            <person name="Van ingen-buijs V.A."/>
            <person name="Van westerhoven A.C."/>
            <person name="Haridas S."/>
            <person name="Skiadas P."/>
            <person name="Martin F."/>
            <person name="Groenewald J.Z."/>
            <person name="Crous P.W."/>
            <person name="Seidl M.F."/>
        </authorList>
    </citation>
    <scope>NUCLEOTIDE SEQUENCE [LARGE SCALE GENOMIC DNA]</scope>
    <source>
        <strain evidence="2 3">CPC 17464</strain>
    </source>
</reference>
<feature type="non-terminal residue" evidence="2">
    <location>
        <position position="1"/>
    </location>
</feature>
<dbReference type="Gene3D" id="3.10.28.10">
    <property type="entry name" value="Homing endonucleases"/>
    <property type="match status" value="1"/>
</dbReference>
<comment type="caution">
    <text evidence="2">The sequence shown here is derived from an EMBL/GenBank/DDBJ whole genome shotgun (WGS) entry which is preliminary data.</text>
</comment>
<evidence type="ECO:0000256" key="1">
    <source>
        <dbReference type="SAM" id="Phobius"/>
    </source>
</evidence>
<dbReference type="GeneID" id="92034220"/>
<evidence type="ECO:0000313" key="2">
    <source>
        <dbReference type="EMBL" id="KAK7531989.1"/>
    </source>
</evidence>
<keyword evidence="1" id="KW-0812">Transmembrane</keyword>
<dbReference type="InterPro" id="IPR027434">
    <property type="entry name" value="Homing_endonucl"/>
</dbReference>
<feature type="transmembrane region" description="Helical" evidence="1">
    <location>
        <begin position="41"/>
        <end position="60"/>
    </location>
</feature>
<protein>
    <submittedName>
        <fullName evidence="2">Uncharacterized protein</fullName>
    </submittedName>
</protein>